<dbReference type="SUPFAM" id="SSF52833">
    <property type="entry name" value="Thioredoxin-like"/>
    <property type="match status" value="1"/>
</dbReference>
<dbReference type="EMBL" id="CP017560">
    <property type="protein sequence ID" value="AOV06262.1"/>
    <property type="molecule type" value="Genomic_DNA"/>
</dbReference>
<dbReference type="AlphaFoldDB" id="A0A1D8JC31"/>
<protein>
    <submittedName>
        <fullName evidence="1">Dithiol-disulfide isomerase</fullName>
    </submittedName>
</protein>
<keyword evidence="2" id="KW-1185">Reference proteome</keyword>
<dbReference type="Pfam" id="PF13743">
    <property type="entry name" value="Thioredoxin_5"/>
    <property type="match status" value="1"/>
</dbReference>
<dbReference type="InterPro" id="IPR036249">
    <property type="entry name" value="Thioredoxin-like_sf"/>
</dbReference>
<sequence length="314" mass="35856">MNQKNNMMCDMETGICGPAGENADAMEFIDLSAQKKTIELYYVTDPICSHCWALEPVLRKFVDQYSQYFNMHTVMGGLLEKWEGFADVSNGISSPADVAGHWREVGEHSRMPIDGTVWYDNPIESSFIPSRVYKVIQEKNPALANPFLRRAREELFAFNQNIAQDETLIKLVNQIGLNGEEIVQESKLPEANTSLQEDFQLVRQLGVRGFPTIVMVNEEQQGVRIVGARTLEDYTNALQKLLPNETLRAEQLSNLETLLQREKLLFSREIEAYYSIEQNEIDAFIQQQLPQDTYTADSILGEKYIRCQSPKQIC</sequence>
<reference evidence="1 2" key="1">
    <citation type="submission" date="2016-09" db="EMBL/GenBank/DDBJ databases">
        <title>Complete genome sequence of the Lysinibacillus sphaericus LMG 22257, a specie of Bacillus with ureolytic activity that can effectively biodeposit calcium carbonate.</title>
        <authorList>
            <person name="Yan W."/>
        </authorList>
    </citation>
    <scope>NUCLEOTIDE SEQUENCE [LARGE SCALE GENOMIC DNA]</scope>
    <source>
        <strain evidence="1 2">LMG 22257</strain>
    </source>
</reference>
<dbReference type="Gene3D" id="3.40.30.10">
    <property type="entry name" value="Glutaredoxin"/>
    <property type="match status" value="1"/>
</dbReference>
<dbReference type="RefSeq" id="WP_075526355.1">
    <property type="nucleotide sequence ID" value="NZ_CP017560.1"/>
</dbReference>
<dbReference type="CDD" id="cd03025">
    <property type="entry name" value="DsbA_FrnE_like"/>
    <property type="match status" value="1"/>
</dbReference>
<organism evidence="1 2">
    <name type="scientific">Sporosarcina ureilytica</name>
    <dbReference type="NCBI Taxonomy" id="298596"/>
    <lineage>
        <taxon>Bacteria</taxon>
        <taxon>Bacillati</taxon>
        <taxon>Bacillota</taxon>
        <taxon>Bacilli</taxon>
        <taxon>Bacillales</taxon>
        <taxon>Caryophanaceae</taxon>
        <taxon>Sporosarcina</taxon>
    </lineage>
</organism>
<dbReference type="KEGG" id="surl:BI350_00480"/>
<evidence type="ECO:0000313" key="2">
    <source>
        <dbReference type="Proteomes" id="UP000185746"/>
    </source>
</evidence>
<proteinExistence type="predicted"/>
<accession>A0A1D8JC31</accession>
<dbReference type="PANTHER" id="PTHR13887:SF54">
    <property type="entry name" value="DSBA FAMILY PROTEIN"/>
    <property type="match status" value="1"/>
</dbReference>
<dbReference type="PANTHER" id="PTHR13887">
    <property type="entry name" value="GLUTATHIONE S-TRANSFERASE KAPPA"/>
    <property type="match status" value="1"/>
</dbReference>
<evidence type="ECO:0000313" key="1">
    <source>
        <dbReference type="EMBL" id="AOV06262.1"/>
    </source>
</evidence>
<gene>
    <name evidence="1" type="ORF">BI350_00480</name>
</gene>
<name>A0A1D8JC31_9BACL</name>
<keyword evidence="1" id="KW-0413">Isomerase</keyword>
<dbReference type="GO" id="GO:0016853">
    <property type="term" value="F:isomerase activity"/>
    <property type="evidence" value="ECO:0007669"/>
    <property type="project" value="UniProtKB-KW"/>
</dbReference>
<dbReference type="Gene3D" id="1.10.472.60">
    <property type="entry name" value="putative protein disulfide isomerase domain"/>
    <property type="match status" value="1"/>
</dbReference>
<dbReference type="Proteomes" id="UP000185746">
    <property type="component" value="Chromosome"/>
</dbReference>